<dbReference type="InterPro" id="IPR046349">
    <property type="entry name" value="C1-like_sf"/>
</dbReference>
<evidence type="ECO:0000313" key="5">
    <source>
        <dbReference type="Proteomes" id="UP000289738"/>
    </source>
</evidence>
<dbReference type="Proteomes" id="UP000289738">
    <property type="component" value="Chromosome A04"/>
</dbReference>
<keyword evidence="2" id="KW-0812">Transmembrane</keyword>
<evidence type="ECO:0000313" key="4">
    <source>
        <dbReference type="EMBL" id="RYR60075.1"/>
    </source>
</evidence>
<gene>
    <name evidence="4" type="ORF">Ahy_A04g017164</name>
</gene>
<organism evidence="4 5">
    <name type="scientific">Arachis hypogaea</name>
    <name type="common">Peanut</name>
    <dbReference type="NCBI Taxonomy" id="3818"/>
    <lineage>
        <taxon>Eukaryota</taxon>
        <taxon>Viridiplantae</taxon>
        <taxon>Streptophyta</taxon>
        <taxon>Embryophyta</taxon>
        <taxon>Tracheophyta</taxon>
        <taxon>Spermatophyta</taxon>
        <taxon>Magnoliopsida</taxon>
        <taxon>eudicotyledons</taxon>
        <taxon>Gunneridae</taxon>
        <taxon>Pentapetalae</taxon>
        <taxon>rosids</taxon>
        <taxon>fabids</taxon>
        <taxon>Fabales</taxon>
        <taxon>Fabaceae</taxon>
        <taxon>Papilionoideae</taxon>
        <taxon>50 kb inversion clade</taxon>
        <taxon>dalbergioids sensu lato</taxon>
        <taxon>Dalbergieae</taxon>
        <taxon>Pterocarpus clade</taxon>
        <taxon>Arachis</taxon>
    </lineage>
</organism>
<feature type="transmembrane region" description="Helical" evidence="2">
    <location>
        <begin position="259"/>
        <end position="281"/>
    </location>
</feature>
<dbReference type="SUPFAM" id="SSF57889">
    <property type="entry name" value="Cysteine-rich domain"/>
    <property type="match status" value="1"/>
</dbReference>
<keyword evidence="2" id="KW-1133">Transmembrane helix</keyword>
<keyword evidence="1" id="KW-0677">Repeat</keyword>
<dbReference type="Pfam" id="PF03107">
    <property type="entry name" value="C1_2"/>
    <property type="match status" value="1"/>
</dbReference>
<evidence type="ECO:0000256" key="2">
    <source>
        <dbReference type="SAM" id="Phobius"/>
    </source>
</evidence>
<dbReference type="InterPro" id="IPR004146">
    <property type="entry name" value="DC1"/>
</dbReference>
<reference evidence="4 5" key="1">
    <citation type="submission" date="2019-01" db="EMBL/GenBank/DDBJ databases">
        <title>Sequencing of cultivated peanut Arachis hypogaea provides insights into genome evolution and oil improvement.</title>
        <authorList>
            <person name="Chen X."/>
        </authorList>
    </citation>
    <scope>NUCLEOTIDE SEQUENCE [LARGE SCALE GENOMIC DNA]</scope>
    <source>
        <strain evidence="5">cv. Fuhuasheng</strain>
        <tissue evidence="4">Leaves</tissue>
    </source>
</reference>
<evidence type="ECO:0000259" key="3">
    <source>
        <dbReference type="Pfam" id="PF03107"/>
    </source>
</evidence>
<accession>A0A445DA86</accession>
<dbReference type="PANTHER" id="PTHR46477">
    <property type="entry name" value="CYSTEINE/HISTIDINE-RICH C1 DOMAIN FAMILY PROTEIN"/>
    <property type="match status" value="1"/>
</dbReference>
<dbReference type="PANTHER" id="PTHR46477:SF15">
    <property type="entry name" value="CYSTEINE_HISTIDINE-RICH C1 DOMAIN PROTEIN"/>
    <property type="match status" value="1"/>
</dbReference>
<dbReference type="EMBL" id="SDMP01000004">
    <property type="protein sequence ID" value="RYR60075.1"/>
    <property type="molecule type" value="Genomic_DNA"/>
</dbReference>
<name>A0A445DA86_ARAHY</name>
<protein>
    <recommendedName>
        <fullName evidence="3">DC1 domain-containing protein</fullName>
    </recommendedName>
</protein>
<comment type="caution">
    <text evidence="4">The sequence shown here is derived from an EMBL/GenBank/DDBJ whole genome shotgun (WGS) entry which is preliminary data.</text>
</comment>
<keyword evidence="5" id="KW-1185">Reference proteome</keyword>
<dbReference type="AlphaFoldDB" id="A0A445DA86"/>
<proteinExistence type="predicted"/>
<feature type="domain" description="DC1" evidence="3">
    <location>
        <begin position="26"/>
        <end position="70"/>
    </location>
</feature>
<dbReference type="STRING" id="3818.A0A445DA86"/>
<sequence length="288" mass="31671">MDSSSSSSHRGSSINEEKHIVLPGIHEHALMSTPPGAPYSCDGCKEGGCGRSYRCEEKNCRGYVLHEECASAVLHRENPVSHSFFKGEVFAFLEKPLGRPRDCDACRMEVKGFVYHRKATKDVDDTGLDLHPCCSKLRDNISYEESHATKTLTLQQNVPKKCRLCERKKFGDDNKVKGWSYVTSDGDCFHVFCFKDLFLEKLKEEDSSQEKAVVSRMQTNNVTGNNMKVVKKVGGKSNSKGSEITKVVAKTATTVVVKLLFSLILGGGHPIALLPALVGLFSTSSSSS</sequence>
<keyword evidence="2" id="KW-0472">Membrane</keyword>
<evidence type="ECO:0000256" key="1">
    <source>
        <dbReference type="ARBA" id="ARBA00022737"/>
    </source>
</evidence>